<sequence length="422" mass="46506">MGGWAKDVSSSEEGTLVWVRRPNGSWWPGRVISPLDVPDGCPGPPKSPATPIMLLGRRQGPTYIDWCNLERTKRVKPFRCGESEFDEYARKEDAILQALQIERARLQDAASKNHSADARSKVLNVATTKSCHAAARDAPSSTAINPPSPKRKRKTPNDSEDDVPQGFPRMRDLSDIGSNTFPKRIPSVATFSDFSDDLPTTCPIKRSRQSHATAKRKQPYPNLDGVFGSVLPPELKTPGPARCHAVKPTKTLQLNPILYDVELSGHGCTNKGRRVPLVSLMSRWNRRPVVGYPVSVEVSDGGVCFLPASGVNDHHAATGIVNGLLKKDEAASPGRLRSHMGGAKPKSCRKMSELEMDKSWRPHTKNHMPSSRKMRRLSSFEINQRGAGDKKMRKTINSNRRDTSALDPRSTARAQGPAMTQE</sequence>
<dbReference type="PROSITE" id="PS50812">
    <property type="entry name" value="PWWP"/>
    <property type="match status" value="1"/>
</dbReference>
<dbReference type="Proteomes" id="UP000479710">
    <property type="component" value="Unassembled WGS sequence"/>
</dbReference>
<feature type="domain" description="PWWP" evidence="2">
    <location>
        <begin position="13"/>
        <end position="71"/>
    </location>
</feature>
<feature type="region of interest" description="Disordered" evidence="1">
    <location>
        <begin position="331"/>
        <end position="422"/>
    </location>
</feature>
<gene>
    <name evidence="3" type="ORF">E2562_036808</name>
</gene>
<evidence type="ECO:0000313" key="4">
    <source>
        <dbReference type="Proteomes" id="UP000479710"/>
    </source>
</evidence>
<organism evidence="3 4">
    <name type="scientific">Oryza meyeriana var. granulata</name>
    <dbReference type="NCBI Taxonomy" id="110450"/>
    <lineage>
        <taxon>Eukaryota</taxon>
        <taxon>Viridiplantae</taxon>
        <taxon>Streptophyta</taxon>
        <taxon>Embryophyta</taxon>
        <taxon>Tracheophyta</taxon>
        <taxon>Spermatophyta</taxon>
        <taxon>Magnoliopsida</taxon>
        <taxon>Liliopsida</taxon>
        <taxon>Poales</taxon>
        <taxon>Poaceae</taxon>
        <taxon>BOP clade</taxon>
        <taxon>Oryzoideae</taxon>
        <taxon>Oryzeae</taxon>
        <taxon>Oryzinae</taxon>
        <taxon>Oryza</taxon>
        <taxon>Oryza meyeriana</taxon>
    </lineage>
</organism>
<proteinExistence type="predicted"/>
<keyword evidence="4" id="KW-1185">Reference proteome</keyword>
<dbReference type="PANTHER" id="PTHR33697">
    <property type="entry name" value="T17B22.17 PROTEIN-RELATED"/>
    <property type="match status" value="1"/>
</dbReference>
<feature type="region of interest" description="Disordered" evidence="1">
    <location>
        <begin position="202"/>
        <end position="222"/>
    </location>
</feature>
<comment type="caution">
    <text evidence="3">The sequence shown here is derived from an EMBL/GenBank/DDBJ whole genome shotgun (WGS) entry which is preliminary data.</text>
</comment>
<feature type="compositionally biased region" description="Basic residues" evidence="1">
    <location>
        <begin position="205"/>
        <end position="218"/>
    </location>
</feature>
<protein>
    <recommendedName>
        <fullName evidence="2">PWWP domain-containing protein</fullName>
    </recommendedName>
</protein>
<dbReference type="OrthoDB" id="674240at2759"/>
<feature type="region of interest" description="Disordered" evidence="1">
    <location>
        <begin position="130"/>
        <end position="181"/>
    </location>
</feature>
<dbReference type="InterPro" id="IPR044679">
    <property type="entry name" value="PWWP2-like"/>
</dbReference>
<evidence type="ECO:0000259" key="2">
    <source>
        <dbReference type="PROSITE" id="PS50812"/>
    </source>
</evidence>
<dbReference type="CDD" id="cd05162">
    <property type="entry name" value="PWWP"/>
    <property type="match status" value="1"/>
</dbReference>
<feature type="compositionally biased region" description="Basic residues" evidence="1">
    <location>
        <begin position="361"/>
        <end position="376"/>
    </location>
</feature>
<reference evidence="3 4" key="1">
    <citation type="submission" date="2019-11" db="EMBL/GenBank/DDBJ databases">
        <title>Whole genome sequence of Oryza granulata.</title>
        <authorList>
            <person name="Li W."/>
        </authorList>
    </citation>
    <scope>NUCLEOTIDE SEQUENCE [LARGE SCALE GENOMIC DNA]</scope>
    <source>
        <strain evidence="4">cv. Menghai</strain>
        <tissue evidence="3">Leaf</tissue>
    </source>
</reference>
<name>A0A6G1ETD4_9ORYZ</name>
<dbReference type="EMBL" id="SPHZ02000003">
    <property type="protein sequence ID" value="KAF0927891.1"/>
    <property type="molecule type" value="Genomic_DNA"/>
</dbReference>
<accession>A0A6G1ETD4</accession>
<dbReference type="PANTHER" id="PTHR33697:SF3">
    <property type="entry name" value="TUDOR_PWWP_MBT SUPERFAMILY PROTEIN"/>
    <property type="match status" value="1"/>
</dbReference>
<feature type="compositionally biased region" description="Basic and acidic residues" evidence="1">
    <location>
        <begin position="350"/>
        <end position="360"/>
    </location>
</feature>
<dbReference type="AlphaFoldDB" id="A0A6G1ETD4"/>
<dbReference type="InterPro" id="IPR000313">
    <property type="entry name" value="PWWP_dom"/>
</dbReference>
<dbReference type="Pfam" id="PF00855">
    <property type="entry name" value="PWWP"/>
    <property type="match status" value="1"/>
</dbReference>
<evidence type="ECO:0000313" key="3">
    <source>
        <dbReference type="EMBL" id="KAF0927891.1"/>
    </source>
</evidence>
<dbReference type="SUPFAM" id="SSF63748">
    <property type="entry name" value="Tudor/PWWP/MBT"/>
    <property type="match status" value="1"/>
</dbReference>
<dbReference type="Gene3D" id="2.30.30.140">
    <property type="match status" value="1"/>
</dbReference>
<evidence type="ECO:0000256" key="1">
    <source>
        <dbReference type="SAM" id="MobiDB-lite"/>
    </source>
</evidence>